<proteinExistence type="predicted"/>
<dbReference type="PROSITE" id="PS00018">
    <property type="entry name" value="EF_HAND_1"/>
    <property type="match status" value="1"/>
</dbReference>
<dbReference type="Pfam" id="PF07885">
    <property type="entry name" value="Ion_trans_2"/>
    <property type="match status" value="2"/>
</dbReference>
<reference evidence="11" key="2">
    <citation type="submission" date="2021-04" db="EMBL/GenBank/DDBJ databases">
        <authorList>
            <person name="Podell S."/>
        </authorList>
    </citation>
    <scope>NUCLEOTIDE SEQUENCE</scope>
    <source>
        <strain evidence="11">Hildebrandi</strain>
    </source>
</reference>
<accession>A0A9K3K5X4</accession>
<keyword evidence="6 9" id="KW-0472">Membrane</keyword>
<gene>
    <name evidence="11" type="ORF">IV203_033440</name>
</gene>
<evidence type="ECO:0000256" key="6">
    <source>
        <dbReference type="ARBA" id="ARBA00023136"/>
    </source>
</evidence>
<reference evidence="11" key="1">
    <citation type="journal article" date="2021" name="Sci. Rep.">
        <title>Diploid genomic architecture of Nitzschia inconspicua, an elite biomass production diatom.</title>
        <authorList>
            <person name="Oliver A."/>
            <person name="Podell S."/>
            <person name="Pinowska A."/>
            <person name="Traller J.C."/>
            <person name="Smith S.R."/>
            <person name="McClure R."/>
            <person name="Beliaev A."/>
            <person name="Bohutskyi P."/>
            <person name="Hill E.A."/>
            <person name="Rabines A."/>
            <person name="Zheng H."/>
            <person name="Allen L.Z."/>
            <person name="Kuo A."/>
            <person name="Grigoriev I.V."/>
            <person name="Allen A.E."/>
            <person name="Hazlebeck D."/>
            <person name="Allen E.E."/>
        </authorList>
    </citation>
    <scope>NUCLEOTIDE SEQUENCE</scope>
    <source>
        <strain evidence="11">Hildebrandi</strain>
    </source>
</reference>
<dbReference type="GO" id="GO:0005886">
    <property type="term" value="C:plasma membrane"/>
    <property type="evidence" value="ECO:0007669"/>
    <property type="project" value="TreeGrafter"/>
</dbReference>
<protein>
    <submittedName>
        <fullName evidence="11">Kef-type transporter NAD-binding protein 2</fullName>
    </submittedName>
</protein>
<evidence type="ECO:0000313" key="12">
    <source>
        <dbReference type="Proteomes" id="UP000693970"/>
    </source>
</evidence>
<evidence type="ECO:0000256" key="5">
    <source>
        <dbReference type="ARBA" id="ARBA00023065"/>
    </source>
</evidence>
<keyword evidence="4 9" id="KW-1133">Transmembrane helix</keyword>
<dbReference type="GO" id="GO:0005509">
    <property type="term" value="F:calcium ion binding"/>
    <property type="evidence" value="ECO:0007669"/>
    <property type="project" value="InterPro"/>
</dbReference>
<dbReference type="PANTHER" id="PTHR11003:SF291">
    <property type="entry name" value="IP11374P"/>
    <property type="match status" value="1"/>
</dbReference>
<dbReference type="InterPro" id="IPR013099">
    <property type="entry name" value="K_chnl_dom"/>
</dbReference>
<dbReference type="Proteomes" id="UP000693970">
    <property type="component" value="Unassembled WGS sequence"/>
</dbReference>
<dbReference type="GO" id="GO:0022841">
    <property type="term" value="F:potassium ion leak channel activity"/>
    <property type="evidence" value="ECO:0007669"/>
    <property type="project" value="TreeGrafter"/>
</dbReference>
<feature type="transmembrane region" description="Helical" evidence="9">
    <location>
        <begin position="241"/>
        <end position="259"/>
    </location>
</feature>
<evidence type="ECO:0000256" key="1">
    <source>
        <dbReference type="ARBA" id="ARBA00004141"/>
    </source>
</evidence>
<feature type="compositionally biased region" description="Low complexity" evidence="8">
    <location>
        <begin position="36"/>
        <end position="73"/>
    </location>
</feature>
<dbReference type="GO" id="GO:0005737">
    <property type="term" value="C:cytoplasm"/>
    <property type="evidence" value="ECO:0007669"/>
    <property type="project" value="UniProtKB-ARBA"/>
</dbReference>
<evidence type="ECO:0000256" key="9">
    <source>
        <dbReference type="SAM" id="Phobius"/>
    </source>
</evidence>
<dbReference type="InterPro" id="IPR002048">
    <property type="entry name" value="EF_hand_dom"/>
</dbReference>
<name>A0A9K3K5X4_9STRA</name>
<keyword evidence="12" id="KW-1185">Reference proteome</keyword>
<dbReference type="InterPro" id="IPR018247">
    <property type="entry name" value="EF_Hand_1_Ca_BS"/>
</dbReference>
<comment type="caution">
    <text evidence="11">The sequence shown here is derived from an EMBL/GenBank/DDBJ whole genome shotgun (WGS) entry which is preliminary data.</text>
</comment>
<evidence type="ECO:0000256" key="7">
    <source>
        <dbReference type="ARBA" id="ARBA00023303"/>
    </source>
</evidence>
<feature type="transmembrane region" description="Helical" evidence="9">
    <location>
        <begin position="132"/>
        <end position="150"/>
    </location>
</feature>
<dbReference type="AlphaFoldDB" id="A0A9K3K5X4"/>
<dbReference type="OrthoDB" id="43525at2759"/>
<organism evidence="11 12">
    <name type="scientific">Nitzschia inconspicua</name>
    <dbReference type="NCBI Taxonomy" id="303405"/>
    <lineage>
        <taxon>Eukaryota</taxon>
        <taxon>Sar</taxon>
        <taxon>Stramenopiles</taxon>
        <taxon>Ochrophyta</taxon>
        <taxon>Bacillariophyta</taxon>
        <taxon>Bacillariophyceae</taxon>
        <taxon>Bacillariophycidae</taxon>
        <taxon>Bacillariales</taxon>
        <taxon>Bacillariaceae</taxon>
        <taxon>Nitzschia</taxon>
    </lineage>
</organism>
<dbReference type="EMBL" id="JAGRRH010000079">
    <property type="protein sequence ID" value="KAG7337595.1"/>
    <property type="molecule type" value="Genomic_DNA"/>
</dbReference>
<dbReference type="PROSITE" id="PS50222">
    <property type="entry name" value="EF_HAND_2"/>
    <property type="match status" value="1"/>
</dbReference>
<evidence type="ECO:0000259" key="10">
    <source>
        <dbReference type="PROSITE" id="PS50222"/>
    </source>
</evidence>
<feature type="region of interest" description="Disordered" evidence="8">
    <location>
        <begin position="1"/>
        <end position="80"/>
    </location>
</feature>
<dbReference type="GO" id="GO:0030322">
    <property type="term" value="P:stabilization of membrane potential"/>
    <property type="evidence" value="ECO:0007669"/>
    <property type="project" value="TreeGrafter"/>
</dbReference>
<keyword evidence="5" id="KW-0406">Ion transport</keyword>
<evidence type="ECO:0000256" key="8">
    <source>
        <dbReference type="SAM" id="MobiDB-lite"/>
    </source>
</evidence>
<keyword evidence="7" id="KW-0407">Ion channel</keyword>
<comment type="subcellular location">
    <subcellularLocation>
        <location evidence="1">Membrane</location>
        <topology evidence="1">Multi-pass membrane protein</topology>
    </subcellularLocation>
</comment>
<evidence type="ECO:0000256" key="3">
    <source>
        <dbReference type="ARBA" id="ARBA00022692"/>
    </source>
</evidence>
<evidence type="ECO:0000256" key="2">
    <source>
        <dbReference type="ARBA" id="ARBA00022448"/>
    </source>
</evidence>
<feature type="transmembrane region" description="Helical" evidence="9">
    <location>
        <begin position="184"/>
        <end position="204"/>
    </location>
</feature>
<keyword evidence="2" id="KW-0813">Transport</keyword>
<feature type="domain" description="EF-hand" evidence="10">
    <location>
        <begin position="332"/>
        <end position="367"/>
    </location>
</feature>
<dbReference type="InterPro" id="IPR003280">
    <property type="entry name" value="2pore_dom_K_chnl"/>
</dbReference>
<evidence type="ECO:0000313" key="11">
    <source>
        <dbReference type="EMBL" id="KAG7337595.1"/>
    </source>
</evidence>
<dbReference type="PANTHER" id="PTHR11003">
    <property type="entry name" value="POTASSIUM CHANNEL, SUBFAMILY K"/>
    <property type="match status" value="1"/>
</dbReference>
<feature type="transmembrane region" description="Helical" evidence="9">
    <location>
        <begin position="156"/>
        <end position="172"/>
    </location>
</feature>
<evidence type="ECO:0000256" key="4">
    <source>
        <dbReference type="ARBA" id="ARBA00022989"/>
    </source>
</evidence>
<dbReference type="GO" id="GO:0015271">
    <property type="term" value="F:outward rectifier potassium channel activity"/>
    <property type="evidence" value="ECO:0007669"/>
    <property type="project" value="TreeGrafter"/>
</dbReference>
<feature type="transmembrane region" description="Helical" evidence="9">
    <location>
        <begin position="294"/>
        <end position="321"/>
    </location>
</feature>
<keyword evidence="3 9" id="KW-0812">Transmembrane</keyword>
<feature type="transmembrane region" description="Helical" evidence="9">
    <location>
        <begin position="271"/>
        <end position="288"/>
    </location>
</feature>
<sequence>MVLLGSHPTPAQAFHSVSPIRLPGSATRCSDRHPSRSFTFSSSSPSSASSQSKTSSLHMAESSSSSSSSASPSKQKKEQHTPVTIRLIGNFMYALTAPFPGLRRVLLQQQDRQSQTDGGTIEQSMALPLRTALLAVGTYLAIGVLAFHFIQEEWTIVDALYFSCVCFSTVGYGDLCPTTAVGKLFTCVFGFTGIALLGAVVASLGSKLVSLEMEAVGRVKLESKKRLLKIYDLMPKIDLEGYFGMSKSLLVVIVGGIFIGRLEGWSLCDSIYYSIVTATTIGLGDFAPKTRHGRIAAIFMIPTLVAAAGEVLAGIGLALIAHRQKQVYQAQLRTGLTEEYLERMDKNGDGQVSREEYILYMLMEMGAVNQYEIDELCKQFRKLDVARTGYIDKMDLLLMQELRNQQESQPSTL</sequence>